<protein>
    <submittedName>
        <fullName evidence="2">YceI family protein</fullName>
    </submittedName>
</protein>
<dbReference type="KEGG" id="mrs:Murru_2612"/>
<proteinExistence type="predicted"/>
<dbReference type="InterPro" id="IPR036761">
    <property type="entry name" value="TTHA0802/YceI-like_sf"/>
</dbReference>
<dbReference type="AlphaFoldDB" id="G2PQL0"/>
<dbReference type="RefSeq" id="WP_014033928.1">
    <property type="nucleotide sequence ID" value="NC_015945.1"/>
</dbReference>
<dbReference type="Proteomes" id="UP000008908">
    <property type="component" value="Chromosome"/>
</dbReference>
<dbReference type="EMBL" id="CP002999">
    <property type="protein sequence ID" value="AEM71647.1"/>
    <property type="molecule type" value="Genomic_DNA"/>
</dbReference>
<dbReference type="HOGENOM" id="CLU_122737_0_0_10"/>
<evidence type="ECO:0000313" key="2">
    <source>
        <dbReference type="EMBL" id="AEM71647.1"/>
    </source>
</evidence>
<dbReference type="Pfam" id="PF04264">
    <property type="entry name" value="YceI"/>
    <property type="match status" value="1"/>
</dbReference>
<dbReference type="InterPro" id="IPR007372">
    <property type="entry name" value="Lipid/polyisoprenoid-bd_YceI"/>
</dbReference>
<feature type="domain" description="Lipid/polyisoprenoid-binding YceI-like" evidence="1">
    <location>
        <begin position="27"/>
        <end position="186"/>
    </location>
</feature>
<evidence type="ECO:0000313" key="3">
    <source>
        <dbReference type="Proteomes" id="UP000008908"/>
    </source>
</evidence>
<dbReference type="SUPFAM" id="SSF101874">
    <property type="entry name" value="YceI-like"/>
    <property type="match status" value="1"/>
</dbReference>
<dbReference type="STRING" id="886377.Murru_2612"/>
<dbReference type="eggNOG" id="COG2353">
    <property type="taxonomic scope" value="Bacteria"/>
</dbReference>
<reference evidence="3" key="1">
    <citation type="submission" date="2011-08" db="EMBL/GenBank/DDBJ databases">
        <title>The complete genome of Muricauda ruestringensis DSM 13258.</title>
        <authorList>
            <person name="Lucas S."/>
            <person name="Han J."/>
            <person name="Lapidus A."/>
            <person name="Bruce D."/>
            <person name="Goodwin L."/>
            <person name="Pitluck S."/>
            <person name="Peters L."/>
            <person name="Kyrpides N."/>
            <person name="Mavromatis K."/>
            <person name="Ivanova N."/>
            <person name="Ovchinnikova G."/>
            <person name="Teshima H."/>
            <person name="Detter J.C."/>
            <person name="Tapia R."/>
            <person name="Han C."/>
            <person name="Land M."/>
            <person name="Hauser L."/>
            <person name="Markowitz V."/>
            <person name="Cheng J.-F."/>
            <person name="Hugenholtz P."/>
            <person name="Woyke T."/>
            <person name="Wu D."/>
            <person name="Spring S."/>
            <person name="Schroeder M."/>
            <person name="Brambilla E."/>
            <person name="Klenk H.-P."/>
            <person name="Eisen J.A."/>
        </authorList>
    </citation>
    <scope>NUCLEOTIDE SEQUENCE [LARGE SCALE GENOMIC DNA]</scope>
    <source>
        <strain evidence="3">DSM 13258 / LMG 19739 / B1</strain>
    </source>
</reference>
<accession>G2PQL0</accession>
<reference evidence="2 3" key="2">
    <citation type="journal article" date="2012" name="Stand. Genomic Sci.">
        <title>Complete genome sequence of the facultatively anaerobic, appendaged bacterium Muricauda ruestringensis type strain (B1(T)).</title>
        <authorList>
            <person name="Huntemann M."/>
            <person name="Teshima H."/>
            <person name="Lapidus A."/>
            <person name="Nolan M."/>
            <person name="Lucas S."/>
            <person name="Hammon N."/>
            <person name="Deshpande S."/>
            <person name="Cheng J.F."/>
            <person name="Tapia R."/>
            <person name="Goodwin L.A."/>
            <person name="Pitluck S."/>
            <person name="Liolios K."/>
            <person name="Pagani I."/>
            <person name="Ivanova N."/>
            <person name="Mavromatis K."/>
            <person name="Mikhailova N."/>
            <person name="Pati A."/>
            <person name="Chen A."/>
            <person name="Palaniappan K."/>
            <person name="Land M."/>
            <person name="Hauser L."/>
            <person name="Pan C."/>
            <person name="Brambilla E.M."/>
            <person name="Rohde M."/>
            <person name="Spring S."/>
            <person name="Goker M."/>
            <person name="Detter J.C."/>
            <person name="Bristow J."/>
            <person name="Eisen J.A."/>
            <person name="Markowitz V."/>
            <person name="Hugenholtz P."/>
            <person name="Kyrpides N.C."/>
            <person name="Klenk H.P."/>
            <person name="Woyke T."/>
        </authorList>
    </citation>
    <scope>NUCLEOTIDE SEQUENCE [LARGE SCALE GENOMIC DNA]</scope>
    <source>
        <strain evidence="3">DSM 13258 / LMG 19739 / B1</strain>
    </source>
</reference>
<keyword evidence="3" id="KW-1185">Reference proteome</keyword>
<dbReference type="Gene3D" id="2.40.128.110">
    <property type="entry name" value="Lipid/polyisoprenoid-binding, YceI-like"/>
    <property type="match status" value="1"/>
</dbReference>
<gene>
    <name evidence="2" type="ordered locus">Murru_2612</name>
</gene>
<name>G2PQL0_ALLRU</name>
<evidence type="ECO:0000259" key="1">
    <source>
        <dbReference type="SMART" id="SM00867"/>
    </source>
</evidence>
<dbReference type="SMART" id="SM00867">
    <property type="entry name" value="YceI"/>
    <property type="match status" value="1"/>
</dbReference>
<organism evidence="2 3">
    <name type="scientific">Allomuricauda ruestringensis (strain DSM 13258 / CIP 107369 / LMG 19739 / B1)</name>
    <name type="common">Muricauda ruestringensis</name>
    <dbReference type="NCBI Taxonomy" id="886377"/>
    <lineage>
        <taxon>Bacteria</taxon>
        <taxon>Pseudomonadati</taxon>
        <taxon>Bacteroidota</taxon>
        <taxon>Flavobacteriia</taxon>
        <taxon>Flavobacteriales</taxon>
        <taxon>Flavobacteriaceae</taxon>
        <taxon>Flagellimonas</taxon>
    </lineage>
</organism>
<sequence length="191" mass="21658">MVFSGRIGIKISVLIGMLCLGFTYAQERYIDRKGVVVFEASEKLFEPVKAKNESVSVLFDASNNKIASLALMRGFHFKNSLMQEHFNENYIESDQYPKALFKGEIVDFDIDHAGSTTQEYVIKGTLEIRGITKKIEPTVQIQRIDNVMAISGSFIVLPEDFNIEIPKIVENKIAKKVLVKLDFKLIGDYEK</sequence>